<keyword evidence="3" id="KW-1133">Transmembrane helix</keyword>
<dbReference type="SUPFAM" id="SSF48452">
    <property type="entry name" value="TPR-like"/>
    <property type="match status" value="1"/>
</dbReference>
<feature type="transmembrane region" description="Helical" evidence="3">
    <location>
        <begin position="294"/>
        <end position="317"/>
    </location>
</feature>
<protein>
    <submittedName>
        <fullName evidence="4">Tetratricopeptide repeat protein</fullName>
    </submittedName>
</protein>
<organism evidence="4 5">
    <name type="scientific">Persicimonas caeni</name>
    <dbReference type="NCBI Taxonomy" id="2292766"/>
    <lineage>
        <taxon>Bacteria</taxon>
        <taxon>Deltaproteobacteria</taxon>
        <taxon>Bradymonadales</taxon>
        <taxon>Bradymonadaceae</taxon>
        <taxon>Persicimonas</taxon>
    </lineage>
</organism>
<evidence type="ECO:0000313" key="4">
    <source>
        <dbReference type="EMBL" id="QDG52012.1"/>
    </source>
</evidence>
<evidence type="ECO:0000313" key="5">
    <source>
        <dbReference type="Proteomes" id="UP000315995"/>
    </source>
</evidence>
<gene>
    <name evidence="4" type="ORF">FIV42_15065</name>
</gene>
<keyword evidence="1" id="KW-0802">TPR repeat</keyword>
<dbReference type="Pfam" id="PF13432">
    <property type="entry name" value="TPR_16"/>
    <property type="match status" value="1"/>
</dbReference>
<feature type="compositionally biased region" description="Basic and acidic residues" evidence="2">
    <location>
        <begin position="194"/>
        <end position="219"/>
    </location>
</feature>
<dbReference type="Proteomes" id="UP000315995">
    <property type="component" value="Chromosome"/>
</dbReference>
<name>A0A4Y6PUL4_PERCE</name>
<sequence length="347" mass="37808">MIHLAGRVVETVKDFKQNPSGVVRHTFHKSWDEPRQATTSRRCTDPSRRVALLKALCLSTVLAWSPSIWAQDAAPEASSTDQAADEQAEAAEEGSASFDEDKFFDLVSQGQTKFKAQDYEAAAELFKQAYAMKPDATLLFNIGIAFEKHGNLEEALAYYDRFVDAPNVELKARSHANKRSKLIREILDDRAQAKKAEEAEKAEAEARAGREAAASREQAESQPEQQQAGVGQQTQALPEPQYDYTMTWITLGSGTVAAIGGGVFMAMAHSSGDDVLDGATPEARRASQSDANTYAIISDSLFITGGLLAATGVYFWLTAEPIEQDTRATIAPQLGPDRAGVQMQLKF</sequence>
<keyword evidence="3" id="KW-0812">Transmembrane</keyword>
<keyword evidence="3" id="KW-0472">Membrane</keyword>
<proteinExistence type="predicted"/>
<keyword evidence="5" id="KW-1185">Reference proteome</keyword>
<accession>A0A5B8YA37</accession>
<dbReference type="AlphaFoldDB" id="A0A4Y6PUL4"/>
<dbReference type="PROSITE" id="PS50005">
    <property type="entry name" value="TPR"/>
    <property type="match status" value="1"/>
</dbReference>
<feature type="region of interest" description="Disordered" evidence="2">
    <location>
        <begin position="194"/>
        <end position="234"/>
    </location>
</feature>
<evidence type="ECO:0000256" key="1">
    <source>
        <dbReference type="PROSITE-ProRule" id="PRU00339"/>
    </source>
</evidence>
<dbReference type="EMBL" id="CP041186">
    <property type="protein sequence ID" value="QDG52012.1"/>
    <property type="molecule type" value="Genomic_DNA"/>
</dbReference>
<feature type="repeat" description="TPR" evidence="1">
    <location>
        <begin position="103"/>
        <end position="136"/>
    </location>
</feature>
<feature type="compositionally biased region" description="Low complexity" evidence="2">
    <location>
        <begin position="220"/>
        <end position="234"/>
    </location>
</feature>
<dbReference type="Gene3D" id="1.25.40.10">
    <property type="entry name" value="Tetratricopeptide repeat domain"/>
    <property type="match status" value="1"/>
</dbReference>
<dbReference type="InterPro" id="IPR011990">
    <property type="entry name" value="TPR-like_helical_dom_sf"/>
</dbReference>
<reference evidence="4 5" key="1">
    <citation type="submission" date="2019-06" db="EMBL/GenBank/DDBJ databases">
        <title>Persicimonas caeni gen. nov., sp. nov., a predatory bacterium isolated from solar saltern.</title>
        <authorList>
            <person name="Wang S."/>
        </authorList>
    </citation>
    <scope>NUCLEOTIDE SEQUENCE [LARGE SCALE GENOMIC DNA]</scope>
    <source>
        <strain evidence="4 5">YN101</strain>
    </source>
</reference>
<evidence type="ECO:0000256" key="3">
    <source>
        <dbReference type="SAM" id="Phobius"/>
    </source>
</evidence>
<accession>A0A4Y6PUL4</accession>
<evidence type="ECO:0000256" key="2">
    <source>
        <dbReference type="SAM" id="MobiDB-lite"/>
    </source>
</evidence>
<dbReference type="InterPro" id="IPR019734">
    <property type="entry name" value="TPR_rpt"/>
</dbReference>